<dbReference type="Proteomes" id="UP001604335">
    <property type="component" value="Unassembled WGS sequence"/>
</dbReference>
<keyword evidence="3" id="KW-1185">Reference proteome</keyword>
<gene>
    <name evidence="2" type="primary">phoU</name>
    <name evidence="2" type="ORF">VPK24_03050</name>
</gene>
<dbReference type="Pfam" id="PF01895">
    <property type="entry name" value="PhoU"/>
    <property type="match status" value="2"/>
</dbReference>
<dbReference type="InterPro" id="IPR028366">
    <property type="entry name" value="PhoU"/>
</dbReference>
<evidence type="ECO:0000313" key="3">
    <source>
        <dbReference type="Proteomes" id="UP001604335"/>
    </source>
</evidence>
<dbReference type="Gene3D" id="1.20.58.220">
    <property type="entry name" value="Phosphate transport system protein phou homolog 2, domain 2"/>
    <property type="match status" value="1"/>
</dbReference>
<dbReference type="EMBL" id="JAZAQF010000016">
    <property type="protein sequence ID" value="MFG3816602.1"/>
    <property type="molecule type" value="Genomic_DNA"/>
</dbReference>
<dbReference type="PANTHER" id="PTHR42930">
    <property type="entry name" value="PHOSPHATE-SPECIFIC TRANSPORT SYSTEM ACCESSORY PROTEIN PHOU"/>
    <property type="match status" value="1"/>
</dbReference>
<feature type="domain" description="PhoU" evidence="1">
    <location>
        <begin position="30"/>
        <end position="117"/>
    </location>
</feature>
<feature type="domain" description="PhoU" evidence="1">
    <location>
        <begin position="134"/>
        <end position="216"/>
    </location>
</feature>
<reference evidence="3" key="1">
    <citation type="journal article" date="2024" name="Algal Res.">
        <title>Biochemical, toxicological and genomic investigation of a high-biomass producing Limnothrix strain isolated from Italian shallow drinking water reservoir.</title>
        <authorList>
            <person name="Simonazzi M."/>
            <person name="Shishido T.K."/>
            <person name="Delbaje E."/>
            <person name="Wahlsten M."/>
            <person name="Fewer D.P."/>
            <person name="Sivonen K."/>
            <person name="Pezzolesi L."/>
            <person name="Pistocchi R."/>
        </authorList>
    </citation>
    <scope>NUCLEOTIDE SEQUENCE [LARGE SCALE GENOMIC DNA]</scope>
    <source>
        <strain evidence="3">LRLZ20PSL1</strain>
    </source>
</reference>
<dbReference type="PANTHER" id="PTHR42930:SF3">
    <property type="entry name" value="PHOSPHATE-SPECIFIC TRANSPORT SYSTEM ACCESSORY PROTEIN PHOU"/>
    <property type="match status" value="1"/>
</dbReference>
<name>A0ABW7C789_9CYAN</name>
<dbReference type="SUPFAM" id="SSF109755">
    <property type="entry name" value="PhoU-like"/>
    <property type="match status" value="1"/>
</dbReference>
<sequence length="226" mass="25348">MKRSLFSTASGAATKPTAIERKIKRVCQDVLRMGALVEDSFRLTQQALFARDLSTIERINALEDRIDEFYRQIELDCVVTMTLNAPVAENCRWLSALMQLVRDLERIGDYSQDLADIAVRLFPYGPHPHLEEVEAMARQTLTMLGMSLAALVEPDPEAGARLQAADNVVDEAYDRLYGLLATQRDVPGPIEPVLLMVLTIRHIERMADHATNIAQRASYIVTGHRS</sequence>
<comment type="caution">
    <text evidence="2">The sequence shown here is derived from an EMBL/GenBank/DDBJ whole genome shotgun (WGS) entry which is preliminary data.</text>
</comment>
<accession>A0ABW7C789</accession>
<proteinExistence type="predicted"/>
<dbReference type="InterPro" id="IPR038078">
    <property type="entry name" value="PhoU-like_sf"/>
</dbReference>
<evidence type="ECO:0000259" key="1">
    <source>
        <dbReference type="Pfam" id="PF01895"/>
    </source>
</evidence>
<evidence type="ECO:0000313" key="2">
    <source>
        <dbReference type="EMBL" id="MFG3816602.1"/>
    </source>
</evidence>
<protein>
    <submittedName>
        <fullName evidence="2">Phosphate signaling complex protein PhoU</fullName>
    </submittedName>
</protein>
<organism evidence="2 3">
    <name type="scientific">Limnothrix redekei LRLZ20PSL1</name>
    <dbReference type="NCBI Taxonomy" id="3112953"/>
    <lineage>
        <taxon>Bacteria</taxon>
        <taxon>Bacillati</taxon>
        <taxon>Cyanobacteriota</taxon>
        <taxon>Cyanophyceae</taxon>
        <taxon>Pseudanabaenales</taxon>
        <taxon>Pseudanabaenaceae</taxon>
        <taxon>Limnothrix</taxon>
    </lineage>
</organism>
<dbReference type="InterPro" id="IPR026022">
    <property type="entry name" value="PhoU_dom"/>
</dbReference>
<dbReference type="NCBIfam" id="TIGR02135">
    <property type="entry name" value="phoU_full"/>
    <property type="match status" value="1"/>
</dbReference>